<sequence length="194" mass="21057">MDLKALAAEREARSKDRKTEAMPNPWAKSLPTPKTTRVTTAARASGGIAKAHRSIRMAHSLAVLLALFNLLLLFFTSGRHWGVNVLLLGAAVWLGRVGGALVHSILPAMLREGAPPTDNENSAAFSGIFCRRGLRNPSESLHEEWSTLLENLAFACTYGKQNCLTGQMYYGELTLGKIVGLVWGKLREGVVQCG</sequence>
<name>A0A7S1AH88_NOCSC</name>
<evidence type="ECO:0000313" key="3">
    <source>
        <dbReference type="EMBL" id="CAD8854144.1"/>
    </source>
</evidence>
<feature type="region of interest" description="Disordered" evidence="1">
    <location>
        <begin position="1"/>
        <end position="35"/>
    </location>
</feature>
<keyword evidence="2" id="KW-0812">Transmembrane</keyword>
<gene>
    <name evidence="3" type="ORF">NSCI0253_LOCUS28495</name>
</gene>
<protein>
    <submittedName>
        <fullName evidence="3">Uncharacterized protein</fullName>
    </submittedName>
</protein>
<evidence type="ECO:0000256" key="2">
    <source>
        <dbReference type="SAM" id="Phobius"/>
    </source>
</evidence>
<keyword evidence="2" id="KW-1133">Transmembrane helix</keyword>
<organism evidence="3">
    <name type="scientific">Noctiluca scintillans</name>
    <name type="common">Sea sparkle</name>
    <name type="synonym">Red tide dinoflagellate</name>
    <dbReference type="NCBI Taxonomy" id="2966"/>
    <lineage>
        <taxon>Eukaryota</taxon>
        <taxon>Sar</taxon>
        <taxon>Alveolata</taxon>
        <taxon>Dinophyceae</taxon>
        <taxon>Noctilucales</taxon>
        <taxon>Noctilucaceae</taxon>
        <taxon>Noctiluca</taxon>
    </lineage>
</organism>
<accession>A0A7S1AH88</accession>
<dbReference type="AlphaFoldDB" id="A0A7S1AH88"/>
<reference evidence="3" key="1">
    <citation type="submission" date="2021-01" db="EMBL/GenBank/DDBJ databases">
        <authorList>
            <person name="Corre E."/>
            <person name="Pelletier E."/>
            <person name="Niang G."/>
            <person name="Scheremetjew M."/>
            <person name="Finn R."/>
            <person name="Kale V."/>
            <person name="Holt S."/>
            <person name="Cochrane G."/>
            <person name="Meng A."/>
            <person name="Brown T."/>
            <person name="Cohen L."/>
        </authorList>
    </citation>
    <scope>NUCLEOTIDE SEQUENCE</scope>
</reference>
<proteinExistence type="predicted"/>
<feature type="compositionally biased region" description="Basic and acidic residues" evidence="1">
    <location>
        <begin position="1"/>
        <end position="20"/>
    </location>
</feature>
<dbReference type="EMBL" id="HBFQ01040212">
    <property type="protein sequence ID" value="CAD8854144.1"/>
    <property type="molecule type" value="Transcribed_RNA"/>
</dbReference>
<keyword evidence="2" id="KW-0472">Membrane</keyword>
<feature type="transmembrane region" description="Helical" evidence="2">
    <location>
        <begin position="57"/>
        <end position="75"/>
    </location>
</feature>
<evidence type="ECO:0000256" key="1">
    <source>
        <dbReference type="SAM" id="MobiDB-lite"/>
    </source>
</evidence>